<evidence type="ECO:0000256" key="6">
    <source>
        <dbReference type="ARBA" id="ARBA00023065"/>
    </source>
</evidence>
<keyword evidence="7 8" id="KW-0472">Membrane</keyword>
<evidence type="ECO:0000256" key="3">
    <source>
        <dbReference type="ARBA" id="ARBA00022475"/>
    </source>
</evidence>
<organism evidence="9 10">
    <name type="scientific">Pseudoxanthomonas wuyuanensis</name>
    <dbReference type="NCBI Taxonomy" id="1073196"/>
    <lineage>
        <taxon>Bacteria</taxon>
        <taxon>Pseudomonadati</taxon>
        <taxon>Pseudomonadota</taxon>
        <taxon>Gammaproteobacteria</taxon>
        <taxon>Lysobacterales</taxon>
        <taxon>Lysobacteraceae</taxon>
        <taxon>Pseudoxanthomonas</taxon>
    </lineage>
</organism>
<feature type="transmembrane region" description="Helical" evidence="8">
    <location>
        <begin position="160"/>
        <end position="182"/>
    </location>
</feature>
<feature type="transmembrane region" description="Helical" evidence="8">
    <location>
        <begin position="227"/>
        <end position="247"/>
    </location>
</feature>
<proteinExistence type="predicted"/>
<dbReference type="PANTHER" id="PTHR32024">
    <property type="entry name" value="TRK SYSTEM POTASSIUM UPTAKE PROTEIN TRKG-RELATED"/>
    <property type="match status" value="1"/>
</dbReference>
<sequence>MQASGGGPYRHGPFYPRIGDAWHNPRPLAQPAQREPHLAASGLQHPARLIPLAFLAVIVLGTLLLMLPLARADAGSAPLLTALFTSVSAVCVTGLSTVDTPVYWSGFGQVVILGLFQVGGFGIMTGATLLGMLVMRRLRLGTRLVAQAETRSLGLGDVMAVLRLILTVTVAVEAVVAAVLALRLHYGYGESWGQALWNGIFQSVSAFNNAGFSTYSDSLMGFVADPLVVVPIMLAIVLGGLGFPVLFELRREHRRWVRWSVHTKITLLGSAILIFGGAAMILLYEYGNPGTLGPLEGGGKLLGALFHSVTARTAGFNTVDVGSMRVETLAVNYVLMFIGGGSAGTAGGIKVTTFFLLGFVVWAEIHAGRDTTAFRRRISVETQRQALTVVLLGVTVLAVATLLLLSVSEFPLHMLMFESISAFATVGLSTGITAELPPVGQSILIVLMFVGRVGTITVATALALRSRQTAYRYPEERPIVG</sequence>
<keyword evidence="10" id="KW-1185">Reference proteome</keyword>
<gene>
    <name evidence="9" type="ORF">SAMN06296416_102482</name>
</gene>
<dbReference type="Pfam" id="PF02386">
    <property type="entry name" value="TrkH"/>
    <property type="match status" value="1"/>
</dbReference>
<dbReference type="Proteomes" id="UP000219374">
    <property type="component" value="Unassembled WGS sequence"/>
</dbReference>
<keyword evidence="3" id="KW-1003">Cell membrane</keyword>
<reference evidence="9 10" key="1">
    <citation type="submission" date="2017-09" db="EMBL/GenBank/DDBJ databases">
        <authorList>
            <person name="Ehlers B."/>
            <person name="Leendertz F.H."/>
        </authorList>
    </citation>
    <scope>NUCLEOTIDE SEQUENCE [LARGE SCALE GENOMIC DNA]</scope>
    <source>
        <strain evidence="9 10">CGMCC 1.10978</strain>
    </source>
</reference>
<feature type="transmembrane region" description="Helical" evidence="8">
    <location>
        <begin position="110"/>
        <end position="134"/>
    </location>
</feature>
<feature type="transmembrane region" description="Helical" evidence="8">
    <location>
        <begin position="79"/>
        <end position="98"/>
    </location>
</feature>
<evidence type="ECO:0000256" key="7">
    <source>
        <dbReference type="ARBA" id="ARBA00023136"/>
    </source>
</evidence>
<evidence type="ECO:0000256" key="2">
    <source>
        <dbReference type="ARBA" id="ARBA00022448"/>
    </source>
</evidence>
<feature type="transmembrane region" description="Helical" evidence="8">
    <location>
        <begin position="267"/>
        <end position="284"/>
    </location>
</feature>
<keyword evidence="6" id="KW-0406">Ion transport</keyword>
<dbReference type="PANTHER" id="PTHR32024:SF1">
    <property type="entry name" value="KTR SYSTEM POTASSIUM UPTAKE PROTEIN B"/>
    <property type="match status" value="1"/>
</dbReference>
<keyword evidence="2" id="KW-0813">Transport</keyword>
<comment type="subcellular location">
    <subcellularLocation>
        <location evidence="1">Cell membrane</location>
        <topology evidence="1">Multi-pass membrane protein</topology>
    </subcellularLocation>
</comment>
<protein>
    <submittedName>
        <fullName evidence="9">Potassium uptake protein, TrkH family</fullName>
    </submittedName>
</protein>
<dbReference type="GO" id="GO:0008324">
    <property type="term" value="F:monoatomic cation transmembrane transporter activity"/>
    <property type="evidence" value="ECO:0007669"/>
    <property type="project" value="InterPro"/>
</dbReference>
<dbReference type="EMBL" id="OCND01000002">
    <property type="protein sequence ID" value="SOD53581.1"/>
    <property type="molecule type" value="Genomic_DNA"/>
</dbReference>
<name>A0A286D4K6_9GAMM</name>
<feature type="transmembrane region" description="Helical" evidence="8">
    <location>
        <begin position="443"/>
        <end position="464"/>
    </location>
</feature>
<evidence type="ECO:0000256" key="4">
    <source>
        <dbReference type="ARBA" id="ARBA00022692"/>
    </source>
</evidence>
<dbReference type="GO" id="GO:0005886">
    <property type="term" value="C:plasma membrane"/>
    <property type="evidence" value="ECO:0007669"/>
    <property type="project" value="UniProtKB-SubCell"/>
</dbReference>
<feature type="transmembrane region" description="Helical" evidence="8">
    <location>
        <begin position="49"/>
        <end position="67"/>
    </location>
</feature>
<dbReference type="GO" id="GO:0030001">
    <property type="term" value="P:metal ion transport"/>
    <property type="evidence" value="ECO:0007669"/>
    <property type="project" value="UniProtKB-ARBA"/>
</dbReference>
<feature type="transmembrane region" description="Helical" evidence="8">
    <location>
        <begin position="386"/>
        <end position="407"/>
    </location>
</feature>
<evidence type="ECO:0000313" key="9">
    <source>
        <dbReference type="EMBL" id="SOD53581.1"/>
    </source>
</evidence>
<evidence type="ECO:0000313" key="10">
    <source>
        <dbReference type="Proteomes" id="UP000219374"/>
    </source>
</evidence>
<dbReference type="OrthoDB" id="9810952at2"/>
<dbReference type="AlphaFoldDB" id="A0A286D4K6"/>
<keyword evidence="5 8" id="KW-1133">Transmembrane helix</keyword>
<evidence type="ECO:0000256" key="5">
    <source>
        <dbReference type="ARBA" id="ARBA00022989"/>
    </source>
</evidence>
<accession>A0A286D4K6</accession>
<evidence type="ECO:0000256" key="8">
    <source>
        <dbReference type="SAM" id="Phobius"/>
    </source>
</evidence>
<dbReference type="InterPro" id="IPR003445">
    <property type="entry name" value="Cat_transpt"/>
</dbReference>
<feature type="transmembrane region" description="Helical" evidence="8">
    <location>
        <begin position="333"/>
        <end position="365"/>
    </location>
</feature>
<evidence type="ECO:0000256" key="1">
    <source>
        <dbReference type="ARBA" id="ARBA00004651"/>
    </source>
</evidence>
<keyword evidence="4 8" id="KW-0812">Transmembrane</keyword>